<evidence type="ECO:0000313" key="2">
    <source>
        <dbReference type="EMBL" id="BDU78355.1"/>
    </source>
</evidence>
<dbReference type="Proteomes" id="UP001228113">
    <property type="component" value="Chromosome"/>
</dbReference>
<evidence type="ECO:0000313" key="3">
    <source>
        <dbReference type="Proteomes" id="UP001228113"/>
    </source>
</evidence>
<feature type="transmembrane region" description="Helical" evidence="1">
    <location>
        <begin position="175"/>
        <end position="196"/>
    </location>
</feature>
<dbReference type="Pfam" id="PF24400">
    <property type="entry name" value="DUF7544"/>
    <property type="match status" value="1"/>
</dbReference>
<protein>
    <recommendedName>
        <fullName evidence="4">DUF4013 domain-containing protein</fullName>
    </recommendedName>
</protein>
<sequence length="298" mass="32010">MISVTDPIQRSIDWTKKVLFQPFDLGTWCVMGFASFLAALGSGGGGNFRGRNPFKGGHAATMAPAEMFSTAREWVLAHLVLVAAAAVALFVIGILLAWISSRGQFVFLESVVTGKAAIAEPWRRHRRAGNSLFLFRLGLGVANLAVLALAGWAGWKLAGPGAFDGPVGLELFRALLGAFAILLPAGLVLFLIGLVLRDFVVPVMYIRGCGAAEGYGLLWREVIRGNGGSFVLFYFLRLVLALAAGIVVLLGSCLTCCVAALPYVSSVVFLPIAFFFRSYPLHFMGQCGEAWRLLPDRP</sequence>
<keyword evidence="1" id="KW-0812">Transmembrane</keyword>
<gene>
    <name evidence="2" type="ORF">METESE_33130</name>
</gene>
<feature type="transmembrane region" description="Helical" evidence="1">
    <location>
        <begin position="230"/>
        <end position="252"/>
    </location>
</feature>
<evidence type="ECO:0008006" key="4">
    <source>
        <dbReference type="Google" id="ProtNLM"/>
    </source>
</evidence>
<dbReference type="InterPro" id="IPR055966">
    <property type="entry name" value="DUF7544"/>
</dbReference>
<feature type="transmembrane region" description="Helical" evidence="1">
    <location>
        <begin position="25"/>
        <end position="44"/>
    </location>
</feature>
<accession>A0AA48GZ87</accession>
<feature type="transmembrane region" description="Helical" evidence="1">
    <location>
        <begin position="258"/>
        <end position="276"/>
    </location>
</feature>
<keyword evidence="3" id="KW-1185">Reference proteome</keyword>
<dbReference type="RefSeq" id="WP_243329157.1">
    <property type="nucleotide sequence ID" value="NZ_AP027081.1"/>
</dbReference>
<evidence type="ECO:0000256" key="1">
    <source>
        <dbReference type="SAM" id="Phobius"/>
    </source>
</evidence>
<dbReference type="KEGG" id="msea:METESE_33130"/>
<reference evidence="2" key="1">
    <citation type="journal article" date="2023" name="Int. J. Syst. Evol. Microbiol.">
        <title>Mesoterricola silvestris gen. nov., sp. nov., Mesoterricola sediminis sp. nov., Geothrix oryzae sp. nov., Geothrix edaphica sp. nov., Geothrix rubra sp. nov., and Geothrix limicola sp. nov., six novel members of Acidobacteriota isolated from soils.</title>
        <authorList>
            <person name="Itoh H."/>
            <person name="Sugisawa Y."/>
            <person name="Mise K."/>
            <person name="Xu Z."/>
            <person name="Kuniyasu M."/>
            <person name="Ushijima N."/>
            <person name="Kawano K."/>
            <person name="Kobayashi E."/>
            <person name="Shiratori Y."/>
            <person name="Masuda Y."/>
            <person name="Senoo K."/>
        </authorList>
    </citation>
    <scope>NUCLEOTIDE SEQUENCE</scope>
    <source>
        <strain evidence="2">W786</strain>
    </source>
</reference>
<feature type="transmembrane region" description="Helical" evidence="1">
    <location>
        <begin position="133"/>
        <end position="155"/>
    </location>
</feature>
<keyword evidence="1" id="KW-1133">Transmembrane helix</keyword>
<feature type="transmembrane region" description="Helical" evidence="1">
    <location>
        <begin position="74"/>
        <end position="99"/>
    </location>
</feature>
<proteinExistence type="predicted"/>
<organism evidence="2 3">
    <name type="scientific">Mesoterricola sediminis</name>
    <dbReference type="NCBI Taxonomy" id="2927980"/>
    <lineage>
        <taxon>Bacteria</taxon>
        <taxon>Pseudomonadati</taxon>
        <taxon>Acidobacteriota</taxon>
        <taxon>Holophagae</taxon>
        <taxon>Holophagales</taxon>
        <taxon>Holophagaceae</taxon>
        <taxon>Mesoterricola</taxon>
    </lineage>
</organism>
<dbReference type="EMBL" id="AP027081">
    <property type="protein sequence ID" value="BDU78355.1"/>
    <property type="molecule type" value="Genomic_DNA"/>
</dbReference>
<dbReference type="AlphaFoldDB" id="A0AA48GZ87"/>
<name>A0AA48GZ87_9BACT</name>
<keyword evidence="1" id="KW-0472">Membrane</keyword>